<dbReference type="Gene3D" id="3.40.50.150">
    <property type="entry name" value="Vaccinia Virus protein VP39"/>
    <property type="match status" value="1"/>
</dbReference>
<protein>
    <submittedName>
        <fullName evidence="5">Malonyl-CoA O-methyltransferase BioC</fullName>
        <ecNumber evidence="5">2.1.1.197</ecNumber>
    </submittedName>
</protein>
<dbReference type="PANTHER" id="PTHR43464:SF19">
    <property type="entry name" value="UBIQUINONE BIOSYNTHESIS O-METHYLTRANSFERASE, MITOCHONDRIAL"/>
    <property type="match status" value="1"/>
</dbReference>
<dbReference type="InterPro" id="IPR029063">
    <property type="entry name" value="SAM-dependent_MTases_sf"/>
</dbReference>
<evidence type="ECO:0000259" key="4">
    <source>
        <dbReference type="Pfam" id="PF08241"/>
    </source>
</evidence>
<proteinExistence type="predicted"/>
<dbReference type="RefSeq" id="WP_057316785.1">
    <property type="nucleotide sequence ID" value="NZ_CABMKT010000001.1"/>
</dbReference>
<dbReference type="PANTHER" id="PTHR43464">
    <property type="entry name" value="METHYLTRANSFERASE"/>
    <property type="match status" value="1"/>
</dbReference>
<dbReference type="SUPFAM" id="SSF53335">
    <property type="entry name" value="S-adenosyl-L-methionine-dependent methyltransferases"/>
    <property type="match status" value="1"/>
</dbReference>
<dbReference type="GO" id="GO:0032259">
    <property type="term" value="P:methylation"/>
    <property type="evidence" value="ECO:0007669"/>
    <property type="project" value="UniProtKB-KW"/>
</dbReference>
<keyword evidence="3" id="KW-0949">S-adenosyl-L-methionine</keyword>
<evidence type="ECO:0000256" key="2">
    <source>
        <dbReference type="ARBA" id="ARBA00022679"/>
    </source>
</evidence>
<evidence type="ECO:0000313" key="6">
    <source>
        <dbReference type="Proteomes" id="UP000095455"/>
    </source>
</evidence>
<gene>
    <name evidence="5" type="primary">bioC_1</name>
    <name evidence="5" type="ORF">ERS852380_01101</name>
</gene>
<sequence>MKENKYDDERFFGQYSQMSRSVQGLRGAGEWHELKKMLPDFNGKRVLDLGCGFGWHCRYAIERGATFALGIDLSGKMLDKAREINPSPSIEYKRIAIEDFDFAPNSFDIVISSLTFHYLESFDTVCTEVYKCLTQEGVFVFSVEHPVFTAYGNQDWIYDSEGKPAHWPVDHYFQEGVRHARFLGEDVTKYHKTLTTYVNGLIKAGFCITHLVEPQPDESMLDTVPEMRDELRRPMMLLIAARKN</sequence>
<evidence type="ECO:0000313" key="5">
    <source>
        <dbReference type="EMBL" id="CUN83037.1"/>
    </source>
</evidence>
<dbReference type="AlphaFoldDB" id="A0A8D9NZ55"/>
<dbReference type="CDD" id="cd02440">
    <property type="entry name" value="AdoMet_MTases"/>
    <property type="match status" value="1"/>
</dbReference>
<organism evidence="5 6">
    <name type="scientific">Parabacteroides distasonis</name>
    <dbReference type="NCBI Taxonomy" id="823"/>
    <lineage>
        <taxon>Bacteria</taxon>
        <taxon>Pseudomonadati</taxon>
        <taxon>Bacteroidota</taxon>
        <taxon>Bacteroidia</taxon>
        <taxon>Bacteroidales</taxon>
        <taxon>Tannerellaceae</taxon>
        <taxon>Parabacteroides</taxon>
    </lineage>
</organism>
<reference evidence="5 6" key="1">
    <citation type="submission" date="2015-09" db="EMBL/GenBank/DDBJ databases">
        <authorList>
            <consortium name="Pathogen Informatics"/>
        </authorList>
    </citation>
    <scope>NUCLEOTIDE SEQUENCE [LARGE SCALE GENOMIC DNA]</scope>
    <source>
        <strain evidence="5 6">2789STDY5608822</strain>
    </source>
</reference>
<accession>A0A8D9NZ55</accession>
<dbReference type="EMBL" id="CYYK01000003">
    <property type="protein sequence ID" value="CUN83037.1"/>
    <property type="molecule type" value="Genomic_DNA"/>
</dbReference>
<dbReference type="GO" id="GO:0008757">
    <property type="term" value="F:S-adenosylmethionine-dependent methyltransferase activity"/>
    <property type="evidence" value="ECO:0007669"/>
    <property type="project" value="InterPro"/>
</dbReference>
<name>A0A8D9NZ55_PARDI</name>
<keyword evidence="2 5" id="KW-0808">Transferase</keyword>
<dbReference type="EC" id="2.1.1.197" evidence="5"/>
<dbReference type="GO" id="GO:0102130">
    <property type="term" value="F:malonyl-CoA methyltransferase activity"/>
    <property type="evidence" value="ECO:0007669"/>
    <property type="project" value="UniProtKB-EC"/>
</dbReference>
<feature type="domain" description="Methyltransferase type 11" evidence="4">
    <location>
        <begin position="47"/>
        <end position="141"/>
    </location>
</feature>
<comment type="caution">
    <text evidence="5">The sequence shown here is derived from an EMBL/GenBank/DDBJ whole genome shotgun (WGS) entry which is preliminary data.</text>
</comment>
<dbReference type="Proteomes" id="UP000095455">
    <property type="component" value="Unassembled WGS sequence"/>
</dbReference>
<keyword evidence="1 5" id="KW-0489">Methyltransferase</keyword>
<dbReference type="Pfam" id="PF08241">
    <property type="entry name" value="Methyltransf_11"/>
    <property type="match status" value="1"/>
</dbReference>
<evidence type="ECO:0000256" key="3">
    <source>
        <dbReference type="ARBA" id="ARBA00022691"/>
    </source>
</evidence>
<dbReference type="InterPro" id="IPR013216">
    <property type="entry name" value="Methyltransf_11"/>
</dbReference>
<evidence type="ECO:0000256" key="1">
    <source>
        <dbReference type="ARBA" id="ARBA00022603"/>
    </source>
</evidence>